<name>A0A1X9YYZ4_9BACT</name>
<keyword evidence="2" id="KW-0614">Plasmid</keyword>
<evidence type="ECO:0000313" key="2">
    <source>
        <dbReference type="EMBL" id="ARS38098.1"/>
    </source>
</evidence>
<gene>
    <name evidence="2" type="ORF">CA264_21365</name>
</gene>
<dbReference type="Proteomes" id="UP000266292">
    <property type="component" value="Plasmid unnamed"/>
</dbReference>
<dbReference type="SUPFAM" id="SSF158682">
    <property type="entry name" value="TerB-like"/>
    <property type="match status" value="1"/>
</dbReference>
<feature type="domain" description="Co-chaperone DjlA N-terminal" evidence="1">
    <location>
        <begin position="11"/>
        <end position="56"/>
    </location>
</feature>
<accession>A0A1X9YYZ4</accession>
<protein>
    <recommendedName>
        <fullName evidence="1">Co-chaperone DjlA N-terminal domain-containing protein</fullName>
    </recommendedName>
</protein>
<dbReference type="EMBL" id="CP021236">
    <property type="protein sequence ID" value="ARS38098.1"/>
    <property type="molecule type" value="Genomic_DNA"/>
</dbReference>
<dbReference type="InterPro" id="IPR029024">
    <property type="entry name" value="TerB-like"/>
</dbReference>
<proteinExistence type="predicted"/>
<dbReference type="Gene3D" id="1.10.3680.10">
    <property type="entry name" value="TerB-like"/>
    <property type="match status" value="1"/>
</dbReference>
<dbReference type="RefSeq" id="WP_025603853.1">
    <property type="nucleotide sequence ID" value="NZ_CP021236.1"/>
</dbReference>
<geneLocation type="plasmid" evidence="2 3">
    <name>unnamed</name>
</geneLocation>
<organism evidence="2 3">
    <name type="scientific">Pontibacter actiniarum</name>
    <dbReference type="NCBI Taxonomy" id="323450"/>
    <lineage>
        <taxon>Bacteria</taxon>
        <taxon>Pseudomonadati</taxon>
        <taxon>Bacteroidota</taxon>
        <taxon>Cytophagia</taxon>
        <taxon>Cytophagales</taxon>
        <taxon>Hymenobacteraceae</taxon>
        <taxon>Pontibacter</taxon>
    </lineage>
</organism>
<sequence>MAGNKTFDSVFDTKEKKLAFFQNLIIVAVADRHLDKQESDFLLDIGDQLGLSEEETRPITENLPSLTFVVPEEGLQKSTELQALVMMMVQDGRIEEREYNLCLEYTRRIGFGKGILDDFIDQWRKQ</sequence>
<dbReference type="AlphaFoldDB" id="A0A1X9YYZ4"/>
<evidence type="ECO:0000313" key="3">
    <source>
        <dbReference type="Proteomes" id="UP000266292"/>
    </source>
</evidence>
<dbReference type="InterPro" id="IPR007791">
    <property type="entry name" value="DjlA_N"/>
</dbReference>
<evidence type="ECO:0000259" key="1">
    <source>
        <dbReference type="Pfam" id="PF05099"/>
    </source>
</evidence>
<dbReference type="Pfam" id="PF05099">
    <property type="entry name" value="TerB"/>
    <property type="match status" value="1"/>
</dbReference>
<keyword evidence="3" id="KW-1185">Reference proteome</keyword>
<dbReference type="KEGG" id="pact:CA264_21365"/>
<reference evidence="3" key="1">
    <citation type="submission" date="2017-05" db="EMBL/GenBank/DDBJ databases">
        <authorList>
            <person name="Ray J."/>
            <person name="Price M."/>
            <person name="Deutschbauer A."/>
        </authorList>
    </citation>
    <scope>NUCLEOTIDE SEQUENCE [LARGE SCALE GENOMIC DNA]</scope>
    <source>
        <strain evidence="3">DSM 19842</strain>
        <plasmid evidence="3">unnamed</plasmid>
    </source>
</reference>